<sequence length="344" mass="37018">MAVLVTGGAGYIGSHTDVLLLEAGFDVVVLDNLCNSHPEVFNRIETITGKRPVFVEGDILDKAVLERVFTDYNIDAVIHFAGLKAVGESVAKPVLYYQNNVAGSINLFESMAAHGCKRIVFSSSATVYGDPATVPIHEGFPLSATNPYGQSKLMIENILRDIAVADPEWQISILRYFNPVGAHESGLIGEDPNGIPNNLMPFVAQVAIGKLAKLNVFGGDYPTIDGTGVRDYIHVVDLAAGHLKALAALSIKDAEGLAHGCQAYNLGTGNGYSVLQVVNAFGQASGCEVPYHIAERRAGDIATCYADPAYSAEKLGWTAEFDIERMVTDHWRWQSNNPNGYSES</sequence>
<keyword evidence="8 9" id="KW-0413">Isomerase</keyword>
<dbReference type="GO" id="GO:0003978">
    <property type="term" value="F:UDP-glucose 4-epimerase activity"/>
    <property type="evidence" value="ECO:0007669"/>
    <property type="project" value="UniProtKB-UniRule"/>
</dbReference>
<organism evidence="11 12">
    <name type="scientific">Neptunomonas antarctica</name>
    <dbReference type="NCBI Taxonomy" id="619304"/>
    <lineage>
        <taxon>Bacteria</taxon>
        <taxon>Pseudomonadati</taxon>
        <taxon>Pseudomonadota</taxon>
        <taxon>Gammaproteobacteria</taxon>
        <taxon>Oceanospirillales</taxon>
        <taxon>Oceanospirillaceae</taxon>
        <taxon>Neptunomonas</taxon>
    </lineage>
</organism>
<proteinExistence type="inferred from homology"/>
<dbReference type="PANTHER" id="PTHR43725">
    <property type="entry name" value="UDP-GLUCOSE 4-EPIMERASE"/>
    <property type="match status" value="1"/>
</dbReference>
<evidence type="ECO:0000256" key="3">
    <source>
        <dbReference type="ARBA" id="ARBA00004947"/>
    </source>
</evidence>
<evidence type="ECO:0000313" key="11">
    <source>
        <dbReference type="EMBL" id="SIT08975.1"/>
    </source>
</evidence>
<dbReference type="OrthoDB" id="9803010at2"/>
<evidence type="ECO:0000256" key="7">
    <source>
        <dbReference type="ARBA" id="ARBA00023027"/>
    </source>
</evidence>
<evidence type="ECO:0000256" key="8">
    <source>
        <dbReference type="ARBA" id="ARBA00023235"/>
    </source>
</evidence>
<keyword evidence="12" id="KW-1185">Reference proteome</keyword>
<dbReference type="InterPro" id="IPR005886">
    <property type="entry name" value="UDP_G4E"/>
</dbReference>
<evidence type="ECO:0000256" key="6">
    <source>
        <dbReference type="ARBA" id="ARBA00018569"/>
    </source>
</evidence>
<reference evidence="12" key="1">
    <citation type="submission" date="2017-01" db="EMBL/GenBank/DDBJ databases">
        <authorList>
            <person name="Varghese N."/>
            <person name="Submissions S."/>
        </authorList>
    </citation>
    <scope>NUCLEOTIDE SEQUENCE [LARGE SCALE GENOMIC DNA]</scope>
    <source>
        <strain evidence="12">DSM 22306</strain>
    </source>
</reference>
<protein>
    <recommendedName>
        <fullName evidence="6 9">UDP-glucose 4-epimerase</fullName>
        <ecNumber evidence="5 9">5.1.3.2</ecNumber>
    </recommendedName>
</protein>
<dbReference type="InterPro" id="IPR036291">
    <property type="entry name" value="NAD(P)-bd_dom_sf"/>
</dbReference>
<dbReference type="UniPathway" id="UPA00214"/>
<evidence type="ECO:0000256" key="5">
    <source>
        <dbReference type="ARBA" id="ARBA00013189"/>
    </source>
</evidence>
<dbReference type="CDD" id="cd05247">
    <property type="entry name" value="UDP_G4E_1_SDR_e"/>
    <property type="match status" value="1"/>
</dbReference>
<comment type="cofactor">
    <cofactor evidence="2 9">
        <name>NAD(+)</name>
        <dbReference type="ChEBI" id="CHEBI:57540"/>
    </cofactor>
</comment>
<dbReference type="NCBIfam" id="TIGR01179">
    <property type="entry name" value="galE"/>
    <property type="match status" value="1"/>
</dbReference>
<evidence type="ECO:0000256" key="4">
    <source>
        <dbReference type="ARBA" id="ARBA00007637"/>
    </source>
</evidence>
<evidence type="ECO:0000256" key="9">
    <source>
        <dbReference type="RuleBase" id="RU366046"/>
    </source>
</evidence>
<gene>
    <name evidence="11" type="ORF">SAMN05421760_11427</name>
</gene>
<dbReference type="SUPFAM" id="SSF51735">
    <property type="entry name" value="NAD(P)-binding Rossmann-fold domains"/>
    <property type="match status" value="1"/>
</dbReference>
<evidence type="ECO:0000256" key="1">
    <source>
        <dbReference type="ARBA" id="ARBA00000083"/>
    </source>
</evidence>
<dbReference type="NCBIfam" id="NF007956">
    <property type="entry name" value="PRK10675.1"/>
    <property type="match status" value="1"/>
</dbReference>
<dbReference type="Pfam" id="PF16363">
    <property type="entry name" value="GDP_Man_Dehyd"/>
    <property type="match status" value="1"/>
</dbReference>
<dbReference type="GO" id="GO:0006012">
    <property type="term" value="P:galactose metabolic process"/>
    <property type="evidence" value="ECO:0007669"/>
    <property type="project" value="UniProtKB-UniPathway"/>
</dbReference>
<evidence type="ECO:0000313" key="12">
    <source>
        <dbReference type="Proteomes" id="UP000185999"/>
    </source>
</evidence>
<dbReference type="InterPro" id="IPR016040">
    <property type="entry name" value="NAD(P)-bd_dom"/>
</dbReference>
<comment type="catalytic activity">
    <reaction evidence="1 9">
        <text>UDP-alpha-D-glucose = UDP-alpha-D-galactose</text>
        <dbReference type="Rhea" id="RHEA:22168"/>
        <dbReference type="ChEBI" id="CHEBI:58885"/>
        <dbReference type="ChEBI" id="CHEBI:66914"/>
        <dbReference type="EC" id="5.1.3.2"/>
    </reaction>
</comment>
<dbReference type="GO" id="GO:0005829">
    <property type="term" value="C:cytosol"/>
    <property type="evidence" value="ECO:0007669"/>
    <property type="project" value="TreeGrafter"/>
</dbReference>
<name>A0A1N7PEB5_9GAMM</name>
<dbReference type="Gene3D" id="3.90.25.10">
    <property type="entry name" value="UDP-galactose 4-epimerase, domain 1"/>
    <property type="match status" value="1"/>
</dbReference>
<comment type="pathway">
    <text evidence="3 9">Carbohydrate metabolism; galactose metabolism.</text>
</comment>
<feature type="domain" description="NAD(P)-binding" evidence="10">
    <location>
        <begin position="4"/>
        <end position="329"/>
    </location>
</feature>
<dbReference type="EMBL" id="FTOE01000014">
    <property type="protein sequence ID" value="SIT08975.1"/>
    <property type="molecule type" value="Genomic_DNA"/>
</dbReference>
<evidence type="ECO:0000256" key="2">
    <source>
        <dbReference type="ARBA" id="ARBA00001911"/>
    </source>
</evidence>
<dbReference type="Proteomes" id="UP000185999">
    <property type="component" value="Unassembled WGS sequence"/>
</dbReference>
<accession>A0A1N7PEB5</accession>
<keyword evidence="9" id="KW-0119">Carbohydrate metabolism</keyword>
<comment type="similarity">
    <text evidence="4 9">Belongs to the NAD(P)-dependent epimerase/dehydratase family.</text>
</comment>
<dbReference type="PANTHER" id="PTHR43725:SF47">
    <property type="entry name" value="UDP-GLUCOSE 4-EPIMERASE"/>
    <property type="match status" value="1"/>
</dbReference>
<dbReference type="EC" id="5.1.3.2" evidence="5 9"/>
<dbReference type="Gene3D" id="3.40.50.720">
    <property type="entry name" value="NAD(P)-binding Rossmann-like Domain"/>
    <property type="match status" value="1"/>
</dbReference>
<dbReference type="AlphaFoldDB" id="A0A1N7PEB5"/>
<evidence type="ECO:0000259" key="10">
    <source>
        <dbReference type="Pfam" id="PF16363"/>
    </source>
</evidence>
<dbReference type="RefSeq" id="WP_054340039.1">
    <property type="nucleotide sequence ID" value="NZ_FTOE01000014.1"/>
</dbReference>
<comment type="subunit">
    <text evidence="9">Homodimer.</text>
</comment>
<keyword evidence="7 9" id="KW-0520">NAD</keyword>
<dbReference type="STRING" id="619304.SAMN05421760_11427"/>